<reference evidence="1 2" key="1">
    <citation type="submission" date="2019-03" db="EMBL/GenBank/DDBJ databases">
        <title>Genomic Encyclopedia of Type Strains, Phase III (KMG-III): the genomes of soil and plant-associated and newly described type strains.</title>
        <authorList>
            <person name="Whitman W."/>
        </authorList>
    </citation>
    <scope>NUCLEOTIDE SEQUENCE [LARGE SCALE GENOMIC DNA]</scope>
    <source>
        <strain evidence="1 2">VKMAc-2574</strain>
    </source>
</reference>
<accession>A0ABY2FK92</accession>
<organism evidence="1 2">
    <name type="scientific">Kribbella pratensis</name>
    <dbReference type="NCBI Taxonomy" id="2512112"/>
    <lineage>
        <taxon>Bacteria</taxon>
        <taxon>Bacillati</taxon>
        <taxon>Actinomycetota</taxon>
        <taxon>Actinomycetes</taxon>
        <taxon>Propionibacteriales</taxon>
        <taxon>Kribbellaceae</taxon>
        <taxon>Kribbella</taxon>
    </lineage>
</organism>
<dbReference type="Proteomes" id="UP000295060">
    <property type="component" value="Unassembled WGS sequence"/>
</dbReference>
<proteinExistence type="predicted"/>
<comment type="caution">
    <text evidence="1">The sequence shown here is derived from an EMBL/GenBank/DDBJ whole genome shotgun (WGS) entry which is preliminary data.</text>
</comment>
<sequence>MDDHWVPVACTLPTADRPLRLAEFDQLFADHLRSADRVGPHTLDLVLTSESRATVTDLTARETECCSFFDFTITEAPGNQVRVRVSVPPAYAAVLDGLSERLPR</sequence>
<evidence type="ECO:0000313" key="2">
    <source>
        <dbReference type="Proteomes" id="UP000295060"/>
    </source>
</evidence>
<dbReference type="RefSeq" id="WP_134126656.1">
    <property type="nucleotide sequence ID" value="NZ_SODU01000001.1"/>
</dbReference>
<evidence type="ECO:0008006" key="3">
    <source>
        <dbReference type="Google" id="ProtNLM"/>
    </source>
</evidence>
<name>A0ABY2FK92_9ACTN</name>
<gene>
    <name evidence="1" type="ORF">EV137_0833</name>
</gene>
<evidence type="ECO:0000313" key="1">
    <source>
        <dbReference type="EMBL" id="TDW93543.1"/>
    </source>
</evidence>
<keyword evidence="2" id="KW-1185">Reference proteome</keyword>
<protein>
    <recommendedName>
        <fullName evidence="3">Arsenate reductase</fullName>
    </recommendedName>
</protein>
<dbReference type="EMBL" id="SODU01000001">
    <property type="protein sequence ID" value="TDW93543.1"/>
    <property type="molecule type" value="Genomic_DNA"/>
</dbReference>